<proteinExistence type="predicted"/>
<dbReference type="PANTHER" id="PTHR45661:SF3">
    <property type="entry name" value="IG-LIKE DOMAIN-CONTAINING PROTEIN"/>
    <property type="match status" value="1"/>
</dbReference>
<comment type="subcellular location">
    <subcellularLocation>
        <location evidence="1">Cell envelope</location>
    </subcellularLocation>
</comment>
<dbReference type="PROSITE" id="PS51257">
    <property type="entry name" value="PROKAR_LIPOPROTEIN"/>
    <property type="match status" value="1"/>
</dbReference>
<dbReference type="NCBIfam" id="TIGR02543">
    <property type="entry name" value="List_Bact_rpt"/>
    <property type="match status" value="2"/>
</dbReference>
<comment type="caution">
    <text evidence="2">The sequence shown here is derived from an EMBL/GenBank/DDBJ whole genome shotgun (WGS) entry which is preliminary data.</text>
</comment>
<reference evidence="2" key="1">
    <citation type="journal article" date="2021" name="PeerJ">
        <title>Extensive microbial diversity within the chicken gut microbiome revealed by metagenomics and culture.</title>
        <authorList>
            <person name="Gilroy R."/>
            <person name="Ravi A."/>
            <person name="Getino M."/>
            <person name="Pursley I."/>
            <person name="Horton D.L."/>
            <person name="Alikhan N.F."/>
            <person name="Baker D."/>
            <person name="Gharbi K."/>
            <person name="Hall N."/>
            <person name="Watson M."/>
            <person name="Adriaenssens E.M."/>
            <person name="Foster-Nyarko E."/>
            <person name="Jarju S."/>
            <person name="Secka A."/>
            <person name="Antonio M."/>
            <person name="Oren A."/>
            <person name="Chaudhuri R.R."/>
            <person name="La Ragione R."/>
            <person name="Hildebrand F."/>
            <person name="Pallen M.J."/>
        </authorList>
    </citation>
    <scope>NUCLEOTIDE SEQUENCE</scope>
    <source>
        <strain evidence="2">CHK199-9574</strain>
    </source>
</reference>
<reference evidence="2" key="2">
    <citation type="submission" date="2021-04" db="EMBL/GenBank/DDBJ databases">
        <authorList>
            <person name="Gilroy R."/>
        </authorList>
    </citation>
    <scope>NUCLEOTIDE SEQUENCE</scope>
    <source>
        <strain evidence="2">CHK199-9574</strain>
    </source>
</reference>
<protein>
    <submittedName>
        <fullName evidence="2">Leucine-rich repeat protein</fullName>
    </submittedName>
</protein>
<dbReference type="AlphaFoldDB" id="A0A9D2CGT9"/>
<organism evidence="2 3">
    <name type="scientific">Candidatus Borkfalkia excrementavium</name>
    <dbReference type="NCBI Taxonomy" id="2838505"/>
    <lineage>
        <taxon>Bacteria</taxon>
        <taxon>Bacillati</taxon>
        <taxon>Bacillota</taxon>
        <taxon>Clostridia</taxon>
        <taxon>Christensenellales</taxon>
        <taxon>Christensenellaceae</taxon>
        <taxon>Candidatus Borkfalkia</taxon>
    </lineage>
</organism>
<dbReference type="Pfam" id="PF09479">
    <property type="entry name" value="Flg_new"/>
    <property type="match status" value="3"/>
</dbReference>
<name>A0A9D2CGT9_9FIRM</name>
<dbReference type="InterPro" id="IPR026906">
    <property type="entry name" value="LRR_5"/>
</dbReference>
<gene>
    <name evidence="2" type="ORF">H9728_05430</name>
</gene>
<dbReference type="InterPro" id="IPR053139">
    <property type="entry name" value="Surface_bspA-like"/>
</dbReference>
<evidence type="ECO:0000256" key="1">
    <source>
        <dbReference type="ARBA" id="ARBA00004196"/>
    </source>
</evidence>
<evidence type="ECO:0000313" key="2">
    <source>
        <dbReference type="EMBL" id="HIY78467.1"/>
    </source>
</evidence>
<dbReference type="InterPro" id="IPR013378">
    <property type="entry name" value="InlB-like_B-rpt"/>
</dbReference>
<dbReference type="PANTHER" id="PTHR45661">
    <property type="entry name" value="SURFACE ANTIGEN"/>
    <property type="match status" value="1"/>
</dbReference>
<dbReference type="InterPro" id="IPR042229">
    <property type="entry name" value="Listeria/Bacterioides_rpt_sf"/>
</dbReference>
<dbReference type="Gene3D" id="3.80.10.10">
    <property type="entry name" value="Ribonuclease Inhibitor"/>
    <property type="match status" value="3"/>
</dbReference>
<dbReference type="InterPro" id="IPR032675">
    <property type="entry name" value="LRR_dom_sf"/>
</dbReference>
<dbReference type="SUPFAM" id="SSF52058">
    <property type="entry name" value="L domain-like"/>
    <property type="match status" value="2"/>
</dbReference>
<dbReference type="GO" id="GO:0030313">
    <property type="term" value="C:cell envelope"/>
    <property type="evidence" value="ECO:0007669"/>
    <property type="project" value="UniProtKB-SubCell"/>
</dbReference>
<accession>A0A9D2CGT9</accession>
<evidence type="ECO:0000313" key="3">
    <source>
        <dbReference type="Proteomes" id="UP000824135"/>
    </source>
</evidence>
<dbReference type="EMBL" id="DXCO01000035">
    <property type="protein sequence ID" value="HIY78467.1"/>
    <property type="molecule type" value="Genomic_DNA"/>
</dbReference>
<dbReference type="Gene3D" id="2.60.40.4270">
    <property type="entry name" value="Listeria-Bacteroides repeat domain"/>
    <property type="match status" value="2"/>
</dbReference>
<sequence length="745" mass="81887">MRKRLASLFAVTIGLLLSLGILTACRLQQEPDRFPISFYDDTQLVDVVETSGNERIRLPEASEKEGYIFCGWFFDRDSWQEQLTEDTYADRALTAAVDVYAYYRQEEPSQPESPATYTVTFETNGGTAVAPVTTSLIESEPKTSQSGYTFSGWYTESGFVNKAEFPYEVTKAQTLYAKWEKNKYTVTFETNGGTAVAPVTTSLIESEPKTSQSGYTFLGWYTESSFVNKAEFPYEVTKVQTLYAKWEKNAPESIVFTVDKNGVLTGVSGISAQTARVEVPSEVNGITVTEIAKDVFKDNREIEALILPDTVGTLGYRMCSGCSALKELRLPSGLTVIPDEAFADCVSLKAVVFPDTLVQIRSDAFSGSGLTEFIAPRALASIWLNAFMGCRDLEKIDLGQVQSIRSGAFQDCTALKAVKIPETVVSLTNETYIFGGCTSLKTIDMPDNPVPISYTLLNGSGYYNDPANWENGVLYVDGYLVDTNDTFLNVTEYAVREGTIVIADNAFYTPGYGSKLKTLSLPQPLRHIGKAAFSKCVSLAEIDMKDGIRSIGYNAFAGTVYEKNEKNWTDNGLYLGNWLIAVKKVSMTSFTVREGTVGVADANDESAGSLFPSLARKITSLTLPSSLKYIGVRSFARTQITEVTLPKGLLQIGKGAFYSCSFLQNVNLGDCASLESIGDMAFQECMIGEIAIPESVTKMGELVFNHNTVDLTIRCAVSEKPEGWDSDWAYSYRQGVTVTVEWKKA</sequence>
<dbReference type="Proteomes" id="UP000824135">
    <property type="component" value="Unassembled WGS sequence"/>
</dbReference>
<dbReference type="Pfam" id="PF13306">
    <property type="entry name" value="LRR_5"/>
    <property type="match status" value="3"/>
</dbReference>